<dbReference type="InterPro" id="IPR036390">
    <property type="entry name" value="WH_DNA-bd_sf"/>
</dbReference>
<dbReference type="Proteomes" id="UP001215956">
    <property type="component" value="Unassembled WGS sequence"/>
</dbReference>
<dbReference type="EMBL" id="JARFPL010000020">
    <property type="protein sequence ID" value="MDF0593408.1"/>
    <property type="molecule type" value="Genomic_DNA"/>
</dbReference>
<name>A0ABT5XFC2_9EURY</name>
<evidence type="ECO:0000313" key="1">
    <source>
        <dbReference type="EMBL" id="MDF0593408.1"/>
    </source>
</evidence>
<evidence type="ECO:0000313" key="2">
    <source>
        <dbReference type="Proteomes" id="UP001215956"/>
    </source>
</evidence>
<keyword evidence="2" id="KW-1185">Reference proteome</keyword>
<sequence>MMDSTLKVLDDEDLEFVFILQSLGMQRNVAVLITYLGSAGETTSREIEQATGLRQPEVSIAMRGLRGANWIDEREVKTGGKGRPSAVYTLNTPLSDIIKRIEDEKLRELADAMENIRKLKEMV</sequence>
<comment type="caution">
    <text evidence="1">The sequence shown here is derived from an EMBL/GenBank/DDBJ whole genome shotgun (WGS) entry which is preliminary data.</text>
</comment>
<proteinExistence type="predicted"/>
<accession>A0ABT5XFC2</accession>
<dbReference type="InterPro" id="IPR017185">
    <property type="entry name" value="UCP037373_trxn_reg"/>
</dbReference>
<gene>
    <name evidence="1" type="ORF">P0O24_07420</name>
</gene>
<dbReference type="SUPFAM" id="SSF46785">
    <property type="entry name" value="Winged helix' DNA-binding domain"/>
    <property type="match status" value="1"/>
</dbReference>
<dbReference type="PIRSF" id="PIRSF037373">
    <property type="entry name" value="UCP037373_trxn_reg"/>
    <property type="match status" value="1"/>
</dbReference>
<dbReference type="InterPro" id="IPR036388">
    <property type="entry name" value="WH-like_DNA-bd_sf"/>
</dbReference>
<protein>
    <submittedName>
        <fullName evidence="1">ArsR family transcriptional regulator</fullName>
    </submittedName>
</protein>
<dbReference type="Gene3D" id="1.10.10.10">
    <property type="entry name" value="Winged helix-like DNA-binding domain superfamily/Winged helix DNA-binding domain"/>
    <property type="match status" value="1"/>
</dbReference>
<reference evidence="1 2" key="1">
    <citation type="submission" date="2023-03" db="EMBL/GenBank/DDBJ databases">
        <title>Whole genome sequencing of Methanotrichaceae archaeon M04Ac.</title>
        <authorList>
            <person name="Khomyakova M.A."/>
            <person name="Merkel A.Y."/>
            <person name="Slobodkin A.I."/>
        </authorList>
    </citation>
    <scope>NUCLEOTIDE SEQUENCE [LARGE SCALE GENOMIC DNA]</scope>
    <source>
        <strain evidence="1 2">M04Ac</strain>
    </source>
</reference>
<organism evidence="1 2">
    <name type="scientific">Candidatus Methanocrinis alkalitolerans</name>
    <dbReference type="NCBI Taxonomy" id="3033395"/>
    <lineage>
        <taxon>Archaea</taxon>
        <taxon>Methanobacteriati</taxon>
        <taxon>Methanobacteriota</taxon>
        <taxon>Stenosarchaea group</taxon>
        <taxon>Methanomicrobia</taxon>
        <taxon>Methanotrichales</taxon>
        <taxon>Methanotrichaceae</taxon>
        <taxon>Methanocrinis</taxon>
    </lineage>
</organism>